<proteinExistence type="predicted"/>
<name>A0A0C2X0N4_SERVB</name>
<sequence length="100" mass="10720">MTASSICSQLGIDGGTDDIDVPRSSQQWHLFSHELSHPSLKPNGYENLQDFSLLSSLGRSLKGRGALLARSPRLRSQNVSAPVTEMFLCACACNGFGIAP</sequence>
<accession>A0A0C2X0N4</accession>
<evidence type="ECO:0000313" key="2">
    <source>
        <dbReference type="Proteomes" id="UP000054097"/>
    </source>
</evidence>
<evidence type="ECO:0000313" key="1">
    <source>
        <dbReference type="EMBL" id="KIM31848.1"/>
    </source>
</evidence>
<reference evidence="2" key="2">
    <citation type="submission" date="2015-01" db="EMBL/GenBank/DDBJ databases">
        <title>Evolutionary Origins and Diversification of the Mycorrhizal Mutualists.</title>
        <authorList>
            <consortium name="DOE Joint Genome Institute"/>
            <consortium name="Mycorrhizal Genomics Consortium"/>
            <person name="Kohler A."/>
            <person name="Kuo A."/>
            <person name="Nagy L.G."/>
            <person name="Floudas D."/>
            <person name="Copeland A."/>
            <person name="Barry K.W."/>
            <person name="Cichocki N."/>
            <person name="Veneault-Fourrey C."/>
            <person name="LaButti K."/>
            <person name="Lindquist E.A."/>
            <person name="Lipzen A."/>
            <person name="Lundell T."/>
            <person name="Morin E."/>
            <person name="Murat C."/>
            <person name="Riley R."/>
            <person name="Ohm R."/>
            <person name="Sun H."/>
            <person name="Tunlid A."/>
            <person name="Henrissat B."/>
            <person name="Grigoriev I.V."/>
            <person name="Hibbett D.S."/>
            <person name="Martin F."/>
        </authorList>
    </citation>
    <scope>NUCLEOTIDE SEQUENCE [LARGE SCALE GENOMIC DNA]</scope>
    <source>
        <strain evidence="2">MAFF 305830</strain>
    </source>
</reference>
<protein>
    <submittedName>
        <fullName evidence="1">Uncharacterized protein</fullName>
    </submittedName>
</protein>
<dbReference type="AlphaFoldDB" id="A0A0C2X0N4"/>
<dbReference type="EMBL" id="KN824281">
    <property type="protein sequence ID" value="KIM31848.1"/>
    <property type="molecule type" value="Genomic_DNA"/>
</dbReference>
<dbReference type="HOGENOM" id="CLU_2307796_0_0_1"/>
<organism evidence="1 2">
    <name type="scientific">Serendipita vermifera MAFF 305830</name>
    <dbReference type="NCBI Taxonomy" id="933852"/>
    <lineage>
        <taxon>Eukaryota</taxon>
        <taxon>Fungi</taxon>
        <taxon>Dikarya</taxon>
        <taxon>Basidiomycota</taxon>
        <taxon>Agaricomycotina</taxon>
        <taxon>Agaricomycetes</taxon>
        <taxon>Sebacinales</taxon>
        <taxon>Serendipitaceae</taxon>
        <taxon>Serendipita</taxon>
    </lineage>
</organism>
<dbReference type="Proteomes" id="UP000054097">
    <property type="component" value="Unassembled WGS sequence"/>
</dbReference>
<keyword evidence="2" id="KW-1185">Reference proteome</keyword>
<reference evidence="1 2" key="1">
    <citation type="submission" date="2014-04" db="EMBL/GenBank/DDBJ databases">
        <authorList>
            <consortium name="DOE Joint Genome Institute"/>
            <person name="Kuo A."/>
            <person name="Zuccaro A."/>
            <person name="Kohler A."/>
            <person name="Nagy L.G."/>
            <person name="Floudas D."/>
            <person name="Copeland A."/>
            <person name="Barry K.W."/>
            <person name="Cichocki N."/>
            <person name="Veneault-Fourrey C."/>
            <person name="LaButti K."/>
            <person name="Lindquist E.A."/>
            <person name="Lipzen A."/>
            <person name="Lundell T."/>
            <person name="Morin E."/>
            <person name="Murat C."/>
            <person name="Sun H."/>
            <person name="Tunlid A."/>
            <person name="Henrissat B."/>
            <person name="Grigoriev I.V."/>
            <person name="Hibbett D.S."/>
            <person name="Martin F."/>
            <person name="Nordberg H.P."/>
            <person name="Cantor M.N."/>
            <person name="Hua S.X."/>
        </authorList>
    </citation>
    <scope>NUCLEOTIDE SEQUENCE [LARGE SCALE GENOMIC DNA]</scope>
    <source>
        <strain evidence="1 2">MAFF 305830</strain>
    </source>
</reference>
<gene>
    <name evidence="1" type="ORF">M408DRAFT_239470</name>
</gene>